<feature type="compositionally biased region" description="Basic residues" evidence="3">
    <location>
        <begin position="1"/>
        <end position="13"/>
    </location>
</feature>
<keyword evidence="2" id="KW-0378">Hydrolase</keyword>
<evidence type="ECO:0000313" key="5">
    <source>
        <dbReference type="EMBL" id="ETO06620.1"/>
    </source>
</evidence>
<protein>
    <recommendedName>
        <fullName evidence="4">HIRAN domain-containing protein</fullName>
    </recommendedName>
</protein>
<dbReference type="EMBL" id="ASPP01026964">
    <property type="protein sequence ID" value="ETO06620.1"/>
    <property type="molecule type" value="Genomic_DNA"/>
</dbReference>
<gene>
    <name evidence="5" type="ORF">RFI_30776</name>
</gene>
<dbReference type="GO" id="GO:0003676">
    <property type="term" value="F:nucleic acid binding"/>
    <property type="evidence" value="ECO:0007669"/>
    <property type="project" value="InterPro"/>
</dbReference>
<evidence type="ECO:0000259" key="4">
    <source>
        <dbReference type="Pfam" id="PF08797"/>
    </source>
</evidence>
<evidence type="ECO:0000256" key="2">
    <source>
        <dbReference type="ARBA" id="ARBA00022801"/>
    </source>
</evidence>
<dbReference type="GO" id="GO:0008270">
    <property type="term" value="F:zinc ion binding"/>
    <property type="evidence" value="ECO:0007669"/>
    <property type="project" value="InterPro"/>
</dbReference>
<name>X6M0W5_RETFI</name>
<feature type="region of interest" description="Disordered" evidence="3">
    <location>
        <begin position="1"/>
        <end position="42"/>
    </location>
</feature>
<accession>X6M0W5</accession>
<dbReference type="AlphaFoldDB" id="X6M0W5"/>
<reference evidence="5 6" key="1">
    <citation type="journal article" date="2013" name="Curr. Biol.">
        <title>The Genome of the Foraminiferan Reticulomyxa filosa.</title>
        <authorList>
            <person name="Glockner G."/>
            <person name="Hulsmann N."/>
            <person name="Schleicher M."/>
            <person name="Noegel A.A."/>
            <person name="Eichinger L."/>
            <person name="Gallinger C."/>
            <person name="Pawlowski J."/>
            <person name="Sierra R."/>
            <person name="Euteneuer U."/>
            <person name="Pillet L."/>
            <person name="Moustafa A."/>
            <person name="Platzer M."/>
            <person name="Groth M."/>
            <person name="Szafranski K."/>
            <person name="Schliwa M."/>
        </authorList>
    </citation>
    <scope>NUCLEOTIDE SEQUENCE [LARGE SCALE GENOMIC DNA]</scope>
</reference>
<proteinExistence type="predicted"/>
<organism evidence="5 6">
    <name type="scientific">Reticulomyxa filosa</name>
    <dbReference type="NCBI Taxonomy" id="46433"/>
    <lineage>
        <taxon>Eukaryota</taxon>
        <taxon>Sar</taxon>
        <taxon>Rhizaria</taxon>
        <taxon>Retaria</taxon>
        <taxon>Foraminifera</taxon>
        <taxon>Monothalamids</taxon>
        <taxon>Reticulomyxidae</taxon>
        <taxon>Reticulomyxa</taxon>
    </lineage>
</organism>
<comment type="caution">
    <text evidence="5">The sequence shown here is derived from an EMBL/GenBank/DDBJ whole genome shotgun (WGS) entry which is preliminary data.</text>
</comment>
<dbReference type="Gene3D" id="3.30.70.2330">
    <property type="match status" value="1"/>
</dbReference>
<dbReference type="Pfam" id="PF08797">
    <property type="entry name" value="HIRAN"/>
    <property type="match status" value="1"/>
</dbReference>
<dbReference type="InterPro" id="IPR014905">
    <property type="entry name" value="HIRAN"/>
</dbReference>
<evidence type="ECO:0000256" key="1">
    <source>
        <dbReference type="ARBA" id="ARBA00022723"/>
    </source>
</evidence>
<dbReference type="GO" id="GO:0016818">
    <property type="term" value="F:hydrolase activity, acting on acid anhydrides, in phosphorus-containing anhydrides"/>
    <property type="evidence" value="ECO:0007669"/>
    <property type="project" value="InterPro"/>
</dbReference>
<feature type="domain" description="HIRAN" evidence="4">
    <location>
        <begin position="119"/>
        <end position="176"/>
    </location>
</feature>
<sequence length="222" mass="25507">MASATNKKKKPSKRQYVSDSDPEPAPEEKKSEVEVEPKKKRRRIIDSATEAKKEEVDNRHVFGYIGIDFKRSHKHYCENRANILSRYDDGDGVLKLWSDRGTGRQVRTCCQELYDNNWEFSFVLEPENTYDPNAIVICGKKDNAKLGHIPGYISKLLTPCIKDKTIVLEQFRFDKDKNEHAGNWDPTKIRKSKAIIKVLGDKPVDLPAELKSLLKSKPEECD</sequence>
<keyword evidence="1" id="KW-0479">Metal-binding</keyword>
<evidence type="ECO:0000313" key="6">
    <source>
        <dbReference type="Proteomes" id="UP000023152"/>
    </source>
</evidence>
<dbReference type="Proteomes" id="UP000023152">
    <property type="component" value="Unassembled WGS sequence"/>
</dbReference>
<feature type="compositionally biased region" description="Basic and acidic residues" evidence="3">
    <location>
        <begin position="26"/>
        <end position="37"/>
    </location>
</feature>
<keyword evidence="6" id="KW-1185">Reference proteome</keyword>
<evidence type="ECO:0000256" key="3">
    <source>
        <dbReference type="SAM" id="MobiDB-lite"/>
    </source>
</evidence>